<dbReference type="SUPFAM" id="SSF53756">
    <property type="entry name" value="UDP-Glycosyltransferase/glycogen phosphorylase"/>
    <property type="match status" value="1"/>
</dbReference>
<dbReference type="KEGG" id="aram:KAR29_06705"/>
<dbReference type="CDD" id="cd03785">
    <property type="entry name" value="GT28_MurG"/>
    <property type="match status" value="1"/>
</dbReference>
<dbReference type="PANTHER" id="PTHR21015:SF22">
    <property type="entry name" value="GLYCOSYLTRANSFERASE"/>
    <property type="match status" value="1"/>
</dbReference>
<dbReference type="GO" id="GO:0005975">
    <property type="term" value="P:carbohydrate metabolic process"/>
    <property type="evidence" value="ECO:0007669"/>
    <property type="project" value="InterPro"/>
</dbReference>
<dbReference type="Pfam" id="PF04101">
    <property type="entry name" value="Glyco_tran_28_C"/>
    <property type="match status" value="1"/>
</dbReference>
<reference evidence="6" key="1">
    <citation type="submission" date="2021-04" db="EMBL/GenBank/DDBJ databases">
        <title>A novel Synergistetes isolate from a pyrite-forming mixed culture.</title>
        <authorList>
            <person name="Bunk B."/>
            <person name="Sproer C."/>
            <person name="Spring S."/>
            <person name="Pester M."/>
        </authorList>
    </citation>
    <scope>NUCLEOTIDE SEQUENCE [LARGE SCALE GENOMIC DNA]</scope>
    <source>
        <strain evidence="6">J.5.4.2-T.3.5.2</strain>
    </source>
</reference>
<feature type="domain" description="Glycosyl transferase family 28 C-terminal" evidence="4">
    <location>
        <begin position="244"/>
        <end position="329"/>
    </location>
</feature>
<evidence type="ECO:0000313" key="5">
    <source>
        <dbReference type="EMBL" id="QTX33536.1"/>
    </source>
</evidence>
<feature type="domain" description="Glycosyltransferase family 28 N-terminal" evidence="3">
    <location>
        <begin position="6"/>
        <end position="141"/>
    </location>
</feature>
<gene>
    <name evidence="5" type="ORF">KAR29_06705</name>
</gene>
<dbReference type="Proteomes" id="UP000671879">
    <property type="component" value="Chromosome"/>
</dbReference>
<dbReference type="GO" id="GO:0016758">
    <property type="term" value="F:hexosyltransferase activity"/>
    <property type="evidence" value="ECO:0007669"/>
    <property type="project" value="InterPro"/>
</dbReference>
<dbReference type="EMBL" id="CP072943">
    <property type="protein sequence ID" value="QTX33536.1"/>
    <property type="molecule type" value="Genomic_DNA"/>
</dbReference>
<evidence type="ECO:0000256" key="2">
    <source>
        <dbReference type="ARBA" id="ARBA00022679"/>
    </source>
</evidence>
<dbReference type="InterPro" id="IPR004276">
    <property type="entry name" value="GlycoTrans_28_N"/>
</dbReference>
<dbReference type="Gene3D" id="3.40.50.2000">
    <property type="entry name" value="Glycogen Phosphorylase B"/>
    <property type="match status" value="2"/>
</dbReference>
<sequence>MKPLRVVFVAGGTGGHVFPALSFGDWIRKKHPGTELFYVCGDRPLEKDIYAYCGIEPDVLPLEGSPRGVCGWDSAKRWKNLVLAFLRSLQLLRRLRPDAVCLFGSYISLPVMMAAKMLGIRQVIHEQNARAGQVTVLAQRWGLPVASGWPRCEPFKEGTTFFTGVPIRSVNRLHRDEAWHKLVSGRLCPQRRMLLVLSGSLGSSDLESFAERVVSSGSFRDWLLVEIGTVSEPTWRRETFLRLPRTWNMAPLFSLADFALCRGGASTLWELLLWGIPALVVPWRQACDDHQLANACSFQALGGGSLWLEGVHRSEDIPDLLEAVRMKPDQGPDQGRSIPGFTGDDICQSLWRVLTDTH</sequence>
<dbReference type="AlphaFoldDB" id="A0A9Q7F021"/>
<keyword evidence="6" id="KW-1185">Reference proteome</keyword>
<accession>A0A9Q7F021</accession>
<evidence type="ECO:0000256" key="1">
    <source>
        <dbReference type="ARBA" id="ARBA00022676"/>
    </source>
</evidence>
<evidence type="ECO:0000259" key="3">
    <source>
        <dbReference type="Pfam" id="PF03033"/>
    </source>
</evidence>
<dbReference type="GO" id="GO:1901137">
    <property type="term" value="P:carbohydrate derivative biosynthetic process"/>
    <property type="evidence" value="ECO:0007669"/>
    <property type="project" value="UniProtKB-ARBA"/>
</dbReference>
<dbReference type="PANTHER" id="PTHR21015">
    <property type="entry name" value="UDP-N-ACETYLGLUCOSAMINE--N-ACETYLMURAMYL-(PENTAPEPTIDE) PYROPHOSPHORYL-UNDECAPRENOL N-ACETYLGLUCOSAMINE TRANSFERASE 1"/>
    <property type="match status" value="1"/>
</dbReference>
<organism evidence="5 6">
    <name type="scientific">Aminithiophilus ramosus</name>
    <dbReference type="NCBI Taxonomy" id="3029084"/>
    <lineage>
        <taxon>Bacteria</taxon>
        <taxon>Thermotogati</taxon>
        <taxon>Synergistota</taxon>
        <taxon>Synergistia</taxon>
        <taxon>Synergistales</taxon>
        <taxon>Aminithiophilaceae</taxon>
        <taxon>Aminithiophilus</taxon>
    </lineage>
</organism>
<proteinExistence type="predicted"/>
<keyword evidence="2 5" id="KW-0808">Transferase</keyword>
<dbReference type="InterPro" id="IPR007235">
    <property type="entry name" value="Glyco_trans_28_C"/>
</dbReference>
<evidence type="ECO:0000313" key="6">
    <source>
        <dbReference type="Proteomes" id="UP000671879"/>
    </source>
</evidence>
<name>A0A9Q7F021_9BACT</name>
<dbReference type="Pfam" id="PF03033">
    <property type="entry name" value="Glyco_transf_28"/>
    <property type="match status" value="1"/>
</dbReference>
<protein>
    <submittedName>
        <fullName evidence="5">UDP-N-acetylglucosamine--N-acetylmuramyl-(Pentapeptide) pyrophosphoryl-undecaprenol N-acetylglucosamine transferase</fullName>
    </submittedName>
</protein>
<evidence type="ECO:0000259" key="4">
    <source>
        <dbReference type="Pfam" id="PF04101"/>
    </source>
</evidence>
<keyword evidence="1" id="KW-0328">Glycosyltransferase</keyword>